<dbReference type="PANTHER" id="PTHR42703:SF1">
    <property type="entry name" value="NA(+)_H(+) ANTIPORTER SUBUNIT D1"/>
    <property type="match status" value="1"/>
</dbReference>
<reference evidence="11" key="1">
    <citation type="submission" date="2021-05" db="EMBL/GenBank/DDBJ databases">
        <authorList>
            <person name="Arsene-Ploetze F."/>
        </authorList>
    </citation>
    <scope>NUCLEOTIDE SEQUENCE</scope>
    <source>
        <strain evidence="11">DSM 42138</strain>
    </source>
</reference>
<feature type="transmembrane region" description="Helical" evidence="9">
    <location>
        <begin position="251"/>
        <end position="271"/>
    </location>
</feature>
<evidence type="ECO:0000313" key="12">
    <source>
        <dbReference type="Proteomes" id="UP001152519"/>
    </source>
</evidence>
<comment type="caution">
    <text evidence="11">The sequence shown here is derived from an EMBL/GenBank/DDBJ whole genome shotgun (WGS) entry which is preliminary data.</text>
</comment>
<feature type="domain" description="NADH:quinone oxidoreductase/Mrp antiporter transmembrane" evidence="10">
    <location>
        <begin position="143"/>
        <end position="431"/>
    </location>
</feature>
<dbReference type="PANTHER" id="PTHR42703">
    <property type="entry name" value="NADH DEHYDROGENASE"/>
    <property type="match status" value="1"/>
</dbReference>
<evidence type="ECO:0000259" key="10">
    <source>
        <dbReference type="Pfam" id="PF00361"/>
    </source>
</evidence>
<evidence type="ECO:0000256" key="4">
    <source>
        <dbReference type="ARBA" id="ARBA00022692"/>
    </source>
</evidence>
<feature type="region of interest" description="Disordered" evidence="8">
    <location>
        <begin position="454"/>
        <end position="481"/>
    </location>
</feature>
<evidence type="ECO:0000256" key="6">
    <source>
        <dbReference type="ARBA" id="ARBA00023136"/>
    </source>
</evidence>
<protein>
    <submittedName>
        <fullName evidence="11">Multisubunit sodium/proton antiporter, MrpD subunit</fullName>
    </submittedName>
</protein>
<feature type="transmembrane region" description="Helical" evidence="9">
    <location>
        <begin position="12"/>
        <end position="33"/>
    </location>
</feature>
<dbReference type="AlphaFoldDB" id="A0A9W4DUF0"/>
<dbReference type="EMBL" id="CAJSLV010000071">
    <property type="protein sequence ID" value="CAG6396378.1"/>
    <property type="molecule type" value="Genomic_DNA"/>
</dbReference>
<feature type="transmembrane region" description="Helical" evidence="9">
    <location>
        <begin position="123"/>
        <end position="142"/>
    </location>
</feature>
<feature type="transmembrane region" description="Helical" evidence="9">
    <location>
        <begin position="486"/>
        <end position="506"/>
    </location>
</feature>
<keyword evidence="6 9" id="KW-0472">Membrane</keyword>
<feature type="transmembrane region" description="Helical" evidence="9">
    <location>
        <begin position="321"/>
        <end position="341"/>
    </location>
</feature>
<feature type="transmembrane region" description="Helical" evidence="9">
    <location>
        <begin position="389"/>
        <end position="408"/>
    </location>
</feature>
<keyword evidence="12" id="KW-1185">Reference proteome</keyword>
<dbReference type="Pfam" id="PF00361">
    <property type="entry name" value="Proton_antipo_M"/>
    <property type="match status" value="1"/>
</dbReference>
<dbReference type="InterPro" id="IPR050586">
    <property type="entry name" value="CPA3_Na-H_Antiporter_D"/>
</dbReference>
<dbReference type="GO" id="GO:0005886">
    <property type="term" value="C:plasma membrane"/>
    <property type="evidence" value="ECO:0007669"/>
    <property type="project" value="UniProtKB-SubCell"/>
</dbReference>
<evidence type="ECO:0000256" key="1">
    <source>
        <dbReference type="ARBA" id="ARBA00004651"/>
    </source>
</evidence>
<proteinExistence type="inferred from homology"/>
<feature type="transmembrane region" description="Helical" evidence="9">
    <location>
        <begin position="220"/>
        <end position="239"/>
    </location>
</feature>
<comment type="subcellular location">
    <subcellularLocation>
        <location evidence="1">Cell membrane</location>
        <topology evidence="1">Multi-pass membrane protein</topology>
    </subcellularLocation>
    <subcellularLocation>
        <location evidence="7">Membrane</location>
        <topology evidence="7">Multi-pass membrane protein</topology>
    </subcellularLocation>
</comment>
<dbReference type="InterPro" id="IPR001750">
    <property type="entry name" value="ND/Mrp_TM"/>
</dbReference>
<comment type="similarity">
    <text evidence="2">Belongs to the CPA3 antiporters (TC 2.A.63) subunit D family.</text>
</comment>
<feature type="transmembrane region" description="Helical" evidence="9">
    <location>
        <begin position="91"/>
        <end position="111"/>
    </location>
</feature>
<keyword evidence="5 9" id="KW-1133">Transmembrane helix</keyword>
<dbReference type="RefSeq" id="WP_251494716.1">
    <property type="nucleotide sequence ID" value="NZ_CAJSLV010000071.1"/>
</dbReference>
<feature type="transmembrane region" description="Helical" evidence="9">
    <location>
        <begin position="347"/>
        <end position="369"/>
    </location>
</feature>
<keyword evidence="3" id="KW-1003">Cell membrane</keyword>
<evidence type="ECO:0000256" key="5">
    <source>
        <dbReference type="ARBA" id="ARBA00022989"/>
    </source>
</evidence>
<gene>
    <name evidence="11" type="ORF">SCOCK_400035</name>
</gene>
<sequence>MLPAGGETADLLPLAVAIPLLGAVVLVLAGRLLPRTGVDAVATAFAAATAAEVALLWARLGDAGGRAVSWAGGWTPHGGHSVGVVLVADRLGAGIALLVTVLVAAVLVYSWRYFDEPPTRHRGTFPALLLLFEAGMCGFALTGDLFDAFVFFELMGVVAYALTGFRIEDPRPLHGALSFGVVNSLAAYCSLLGIGLLYARTGELGMAQIGAALAGHRTDTLTVTAFVLVMAGLLVKAAIVPFHFWLPDAHAVAPTPVCMLMSGVMVELGLYGAARVHLTVFAGPGGIPAEAVTRTLGTLGALTALTGAVMCWQQRHLKRMLAFSTIGHAGLWLLGLSLSGSSATAGTALYVAGHAGVKAALFGLTGVLLDRHGSVDEHGLYGTERGSPYTGALFLTGALALAGLPPFGTALGKAVAEDAAAQHLPWLPALYVLVSALTGGAVLRAGLRIFRGAGPRPEPRASDVETSGSGEEPEVRDPRRAVPRTMTAVPAALLLGALALGLWPAAARALATAATAFTDRNGYLAQVVGQAAPLPLAPPPEAAWTAPGVLLGLLSTAAAVALAFAALHPATTVLRPLSTAARGADRHLIVPLRRLHSGRLGDYVAWLMVGLAGLLAALAAQI</sequence>
<evidence type="ECO:0000256" key="8">
    <source>
        <dbReference type="SAM" id="MobiDB-lite"/>
    </source>
</evidence>
<evidence type="ECO:0000313" key="11">
    <source>
        <dbReference type="EMBL" id="CAG6396378.1"/>
    </source>
</evidence>
<feature type="transmembrane region" description="Helical" evidence="9">
    <location>
        <begin position="148"/>
        <end position="165"/>
    </location>
</feature>
<feature type="transmembrane region" description="Helical" evidence="9">
    <location>
        <begin position="428"/>
        <end position="447"/>
    </location>
</feature>
<evidence type="ECO:0000256" key="7">
    <source>
        <dbReference type="RuleBase" id="RU000320"/>
    </source>
</evidence>
<evidence type="ECO:0000256" key="3">
    <source>
        <dbReference type="ARBA" id="ARBA00022475"/>
    </source>
</evidence>
<dbReference type="Proteomes" id="UP001152519">
    <property type="component" value="Unassembled WGS sequence"/>
</dbReference>
<accession>A0A9W4DUF0</accession>
<feature type="transmembrane region" description="Helical" evidence="9">
    <location>
        <begin position="603"/>
        <end position="620"/>
    </location>
</feature>
<name>A0A9W4DUF0_9ACTN</name>
<keyword evidence="4 7" id="KW-0812">Transmembrane</keyword>
<feature type="transmembrane region" description="Helical" evidence="9">
    <location>
        <begin position="544"/>
        <end position="567"/>
    </location>
</feature>
<evidence type="ECO:0000256" key="9">
    <source>
        <dbReference type="SAM" id="Phobius"/>
    </source>
</evidence>
<feature type="transmembrane region" description="Helical" evidence="9">
    <location>
        <begin position="177"/>
        <end position="200"/>
    </location>
</feature>
<organism evidence="11 12">
    <name type="scientific">Actinacidiphila cocklensis</name>
    <dbReference type="NCBI Taxonomy" id="887465"/>
    <lineage>
        <taxon>Bacteria</taxon>
        <taxon>Bacillati</taxon>
        <taxon>Actinomycetota</taxon>
        <taxon>Actinomycetes</taxon>
        <taxon>Kitasatosporales</taxon>
        <taxon>Streptomycetaceae</taxon>
        <taxon>Actinacidiphila</taxon>
    </lineage>
</organism>
<evidence type="ECO:0000256" key="2">
    <source>
        <dbReference type="ARBA" id="ARBA00005346"/>
    </source>
</evidence>